<dbReference type="PROSITE" id="PS50005">
    <property type="entry name" value="TPR"/>
    <property type="match status" value="2"/>
</dbReference>
<dbReference type="SUPFAM" id="SSF48452">
    <property type="entry name" value="TPR-like"/>
    <property type="match status" value="1"/>
</dbReference>
<dbReference type="EMBL" id="FLUQ01000001">
    <property type="protein sequence ID" value="SBV91847.1"/>
    <property type="molecule type" value="Genomic_DNA"/>
</dbReference>
<dbReference type="AlphaFoldDB" id="A0A212IXE7"/>
<evidence type="ECO:0000313" key="2">
    <source>
        <dbReference type="EMBL" id="SBV91847.1"/>
    </source>
</evidence>
<reference evidence="2" key="1">
    <citation type="submission" date="2016-04" db="EMBL/GenBank/DDBJ databases">
        <authorList>
            <person name="Evans L.H."/>
            <person name="Alamgir A."/>
            <person name="Owens N."/>
            <person name="Weber N.D."/>
            <person name="Virtaneva K."/>
            <person name="Barbian K."/>
            <person name="Babar A."/>
            <person name="Rosenke K."/>
        </authorList>
    </citation>
    <scope>NUCLEOTIDE SEQUENCE</scope>
    <source>
        <strain evidence="2">86</strain>
    </source>
</reference>
<dbReference type="InterPro" id="IPR011990">
    <property type="entry name" value="TPR-like_helical_dom_sf"/>
</dbReference>
<dbReference type="InterPro" id="IPR019734">
    <property type="entry name" value="TPR_rpt"/>
</dbReference>
<dbReference type="SMART" id="SM00028">
    <property type="entry name" value="TPR"/>
    <property type="match status" value="4"/>
</dbReference>
<evidence type="ECO:0000256" key="1">
    <source>
        <dbReference type="PROSITE-ProRule" id="PRU00339"/>
    </source>
</evidence>
<dbReference type="PANTHER" id="PTHR12558">
    <property type="entry name" value="CELL DIVISION CYCLE 16,23,27"/>
    <property type="match status" value="1"/>
</dbReference>
<gene>
    <name evidence="2" type="ORF">KL86DPRO_10259</name>
</gene>
<dbReference type="Pfam" id="PF13432">
    <property type="entry name" value="TPR_16"/>
    <property type="match status" value="1"/>
</dbReference>
<dbReference type="Pfam" id="PF14559">
    <property type="entry name" value="TPR_19"/>
    <property type="match status" value="1"/>
</dbReference>
<feature type="repeat" description="TPR" evidence="1">
    <location>
        <begin position="74"/>
        <end position="107"/>
    </location>
</feature>
<dbReference type="PANTHER" id="PTHR12558:SF13">
    <property type="entry name" value="CELL DIVISION CYCLE PROTEIN 27 HOMOLOG"/>
    <property type="match status" value="1"/>
</dbReference>
<name>A0A212IXE7_9DELT</name>
<organism evidence="2">
    <name type="scientific">uncultured delta proteobacterium</name>
    <dbReference type="NCBI Taxonomy" id="34034"/>
    <lineage>
        <taxon>Bacteria</taxon>
        <taxon>Deltaproteobacteria</taxon>
        <taxon>environmental samples</taxon>
    </lineage>
</organism>
<evidence type="ECO:0008006" key="3">
    <source>
        <dbReference type="Google" id="ProtNLM"/>
    </source>
</evidence>
<proteinExistence type="predicted"/>
<dbReference type="Pfam" id="PF13181">
    <property type="entry name" value="TPR_8"/>
    <property type="match status" value="1"/>
</dbReference>
<protein>
    <recommendedName>
        <fullName evidence="3">TPR repeat-containing protein</fullName>
    </recommendedName>
</protein>
<keyword evidence="1" id="KW-0802">TPR repeat</keyword>
<sequence>MSTHIDYEINKELGECYLFMGDFDKAETYYQKAAAAAPDQAEAYLGLATVAVQKSDLDTAAAHYAKAAELKAFDKPLAGLGLIAMEKGRHGEAFGHFKQALELNAGNMVAINGLVQEGYFLDRLEEIIPYLKAAIALDDAEPVRYTLAGCLTALGRDEEARQELETLLGTNPDNQSARELYARVAA</sequence>
<dbReference type="Gene3D" id="1.25.40.10">
    <property type="entry name" value="Tetratricopeptide repeat domain"/>
    <property type="match status" value="2"/>
</dbReference>
<feature type="repeat" description="TPR" evidence="1">
    <location>
        <begin position="7"/>
        <end position="40"/>
    </location>
</feature>
<accession>A0A212IXE7</accession>